<dbReference type="Pfam" id="PF13692">
    <property type="entry name" value="Glyco_trans_1_4"/>
    <property type="match status" value="1"/>
</dbReference>
<dbReference type="PANTHER" id="PTHR12526">
    <property type="entry name" value="GLYCOSYLTRANSFERASE"/>
    <property type="match status" value="1"/>
</dbReference>
<dbReference type="InterPro" id="IPR017521">
    <property type="entry name" value="Sugar_tfrase_PEP-CTERM_Stp1"/>
</dbReference>
<gene>
    <name evidence="1" type="ORF">CO110_07660</name>
</gene>
<protein>
    <recommendedName>
        <fullName evidence="3">TIGR03087 family PEP-CTERM/XrtA system glycosyltransferase</fullName>
    </recommendedName>
</protein>
<evidence type="ECO:0000313" key="1">
    <source>
        <dbReference type="EMBL" id="PJB29091.1"/>
    </source>
</evidence>
<dbReference type="NCBIfam" id="TIGR03087">
    <property type="entry name" value="stp1"/>
    <property type="match status" value="1"/>
</dbReference>
<dbReference type="GO" id="GO:0016757">
    <property type="term" value="F:glycosyltransferase activity"/>
    <property type="evidence" value="ECO:0007669"/>
    <property type="project" value="TreeGrafter"/>
</dbReference>
<dbReference type="AlphaFoldDB" id="A0A2M8ASC1"/>
<dbReference type="PANTHER" id="PTHR12526:SF600">
    <property type="entry name" value="GLYCOSYL TRANSFERASE GROUP 1"/>
    <property type="match status" value="1"/>
</dbReference>
<dbReference type="Proteomes" id="UP000231366">
    <property type="component" value="Unassembled WGS sequence"/>
</dbReference>
<sequence length="421" mass="48878">MYHTECNSYFVTDPYLWRERMKILFISQRVPYPPIRGDKIRTFNIIRGLSKLHDISVVSLVRTAKEMPDVEALKQYCTSVDVCMLSEWKSKLNACFGVFSSKPLTLPWYYSKQLKNMIQRKIRDEKFDLVFVVCSSMAQYVFERNDIPKIIDLMDIDSEKWIQYVKCTCFPYSWVYSLEANRLRKYEIDINRRFDSSIVVNQGEKRVFSSFSPYPDKINVISMGVDGEYFRPLTEEYIPNTIVFTGAMDYFPNIDAMVFFCKEIFPLIKEKLSDAKLYIVGSSPTQEVQRLAKDKSIIVTGYVDDTRPYIGKAAVCVVPLRVAQGTQNKILEAMAMETPVVTTSFGFKGIEKAENGKDIIVADTSDDFAERVIEILQNRTLRDHFSRNGRKLIEENYNWDAQINELHSVIEKICLQKDRVS</sequence>
<dbReference type="SUPFAM" id="SSF53756">
    <property type="entry name" value="UDP-Glycosyltransferase/glycogen phosphorylase"/>
    <property type="match status" value="1"/>
</dbReference>
<proteinExistence type="predicted"/>
<dbReference type="Gene3D" id="3.40.50.2000">
    <property type="entry name" value="Glycogen Phosphorylase B"/>
    <property type="match status" value="2"/>
</dbReference>
<organism evidence="1 2">
    <name type="scientific">Candidatus Desantisbacteria bacterium CG_4_9_14_3_um_filter_40_11</name>
    <dbReference type="NCBI Taxonomy" id="1974546"/>
    <lineage>
        <taxon>Bacteria</taxon>
        <taxon>Candidatus Desantisiibacteriota</taxon>
    </lineage>
</organism>
<name>A0A2M8ASC1_9BACT</name>
<evidence type="ECO:0000313" key="2">
    <source>
        <dbReference type="Proteomes" id="UP000231366"/>
    </source>
</evidence>
<dbReference type="CDD" id="cd03801">
    <property type="entry name" value="GT4_PimA-like"/>
    <property type="match status" value="1"/>
</dbReference>
<accession>A0A2M8ASC1</accession>
<comment type="caution">
    <text evidence="1">The sequence shown here is derived from an EMBL/GenBank/DDBJ whole genome shotgun (WGS) entry which is preliminary data.</text>
</comment>
<reference evidence="2" key="1">
    <citation type="submission" date="2017-09" db="EMBL/GenBank/DDBJ databases">
        <title>Depth-based differentiation of microbial function through sediment-hosted aquifers and enrichment of novel symbionts in the deep terrestrial subsurface.</title>
        <authorList>
            <person name="Probst A.J."/>
            <person name="Ladd B."/>
            <person name="Jarett J.K."/>
            <person name="Geller-Mcgrath D.E."/>
            <person name="Sieber C.M.K."/>
            <person name="Emerson J.B."/>
            <person name="Anantharaman K."/>
            <person name="Thomas B.C."/>
            <person name="Malmstrom R."/>
            <person name="Stieglmeier M."/>
            <person name="Klingl A."/>
            <person name="Woyke T."/>
            <person name="Ryan C.M."/>
            <person name="Banfield J.F."/>
        </authorList>
    </citation>
    <scope>NUCLEOTIDE SEQUENCE [LARGE SCALE GENOMIC DNA]</scope>
</reference>
<evidence type="ECO:0008006" key="3">
    <source>
        <dbReference type="Google" id="ProtNLM"/>
    </source>
</evidence>
<dbReference type="EMBL" id="PFUI01000197">
    <property type="protein sequence ID" value="PJB29091.1"/>
    <property type="molecule type" value="Genomic_DNA"/>
</dbReference>